<dbReference type="GO" id="GO:0051607">
    <property type="term" value="P:defense response to virus"/>
    <property type="evidence" value="ECO:0007669"/>
    <property type="project" value="UniProtKB-KW"/>
</dbReference>
<dbReference type="PANTHER" id="PTHR36700:SF1">
    <property type="entry name" value="CRISPR SYSTEM CMR SUBUNIT CMR4"/>
    <property type="match status" value="1"/>
</dbReference>
<proteinExistence type="predicted"/>
<evidence type="ECO:0000259" key="2">
    <source>
        <dbReference type="Pfam" id="PF03787"/>
    </source>
</evidence>
<dbReference type="InterPro" id="IPR013410">
    <property type="entry name" value="CRISPR-assoc_RAMP_Cmr4"/>
</dbReference>
<organism evidence="3 4">
    <name type="scientific">Aeromonas media</name>
    <dbReference type="NCBI Taxonomy" id="651"/>
    <lineage>
        <taxon>Bacteria</taxon>
        <taxon>Pseudomonadati</taxon>
        <taxon>Pseudomonadota</taxon>
        <taxon>Gammaproteobacteria</taxon>
        <taxon>Aeromonadales</taxon>
        <taxon>Aeromonadaceae</taxon>
        <taxon>Aeromonas</taxon>
    </lineage>
</organism>
<dbReference type="Pfam" id="PF03787">
    <property type="entry name" value="RAMPs"/>
    <property type="match status" value="1"/>
</dbReference>
<reference evidence="3 4" key="1">
    <citation type="submission" date="2020-01" db="EMBL/GenBank/DDBJ databases">
        <title>Complete genome of Aeromonas media MC64.</title>
        <authorList>
            <person name="Cao G."/>
            <person name="Fu J."/>
            <person name="Zhong C."/>
        </authorList>
    </citation>
    <scope>NUCLEOTIDE SEQUENCE [LARGE SCALE GENOMIC DNA]</scope>
    <source>
        <strain evidence="3 4">MC64</strain>
        <plasmid evidence="4">pmc64a</plasmid>
    </source>
</reference>
<gene>
    <name evidence="3" type="primary">cmr4</name>
    <name evidence="3" type="ORF">GWI30_22220</name>
</gene>
<name>A0AAE6SN03_AERME</name>
<keyword evidence="3" id="KW-0614">Plasmid</keyword>
<dbReference type="PANTHER" id="PTHR36700">
    <property type="entry name" value="CRISPR SYSTEM CMR SUBUNIT CMR4"/>
    <property type="match status" value="1"/>
</dbReference>
<accession>A0AAE6SN03</accession>
<dbReference type="EMBL" id="CP047963">
    <property type="protein sequence ID" value="QHQ53574.1"/>
    <property type="molecule type" value="Genomic_DNA"/>
</dbReference>
<dbReference type="RefSeq" id="WP_161507920.1">
    <property type="nucleotide sequence ID" value="NZ_CAWPID010000002.1"/>
</dbReference>
<keyword evidence="1" id="KW-0051">Antiviral defense</keyword>
<feature type="domain" description="CRISPR type III-associated protein" evidence="2">
    <location>
        <begin position="11"/>
        <end position="286"/>
    </location>
</feature>
<dbReference type="NCBIfam" id="TIGR02580">
    <property type="entry name" value="cas_RAMP_Cmr4"/>
    <property type="match status" value="1"/>
</dbReference>
<dbReference type="AlphaFoldDB" id="A0AAE6SN03"/>
<evidence type="ECO:0000256" key="1">
    <source>
        <dbReference type="ARBA" id="ARBA00023118"/>
    </source>
</evidence>
<evidence type="ECO:0000313" key="4">
    <source>
        <dbReference type="Proteomes" id="UP000463871"/>
    </source>
</evidence>
<dbReference type="InterPro" id="IPR005537">
    <property type="entry name" value="RAMP_III_fam"/>
</dbReference>
<geneLocation type="plasmid" evidence="4">
    <name>pmc64a</name>
</geneLocation>
<protein>
    <submittedName>
        <fullName evidence="3">Type III-B CRISPR module RAMP protein Cmr4</fullName>
    </submittedName>
</protein>
<evidence type="ECO:0000313" key="3">
    <source>
        <dbReference type="EMBL" id="QHQ53574.1"/>
    </source>
</evidence>
<dbReference type="Proteomes" id="UP000463871">
    <property type="component" value="Plasmid pMC64A"/>
</dbReference>
<sequence length="296" mass="31943">MNTSLLLGLHAHTWIHAGSGEKDGVVDLPIQRESHTGWPVIFGSSLKGAMRSQVSRNNGAIAEQSVLTLFGPDSLHAGATSEKIHAGALLVSDARLLWLPVRSLTSHTRYVTCPALLRRLLADLKRAGTSLALSVPKVGELDALVAGDLTGRIYLEEYAFTARKESALLPWGAVLAQFCELDAEQILSQLTFIHDDQFAHLCQAAIPVHPHIAIDYDTKSVRDGALWYEEALPPESLFYTLLLLTAARDGSGLSAGELKEQTQQALLGESPYLQVGGNESTGMGWLQLTSVNVAET</sequence>